<dbReference type="PANTHER" id="PTHR12263">
    <property type="entry name" value="VACUOLAR ATP SYNTHASE SUBUNIT H"/>
    <property type="match status" value="1"/>
</dbReference>
<dbReference type="PANTHER" id="PTHR12263:SF0">
    <property type="entry name" value="V-TYPE PROTON ATPASE SUBUNIT"/>
    <property type="match status" value="1"/>
</dbReference>
<dbReference type="Pfam" id="PF05493">
    <property type="entry name" value="ATP_synt_H"/>
    <property type="match status" value="1"/>
</dbReference>
<feature type="transmembrane region" description="Helical" evidence="9">
    <location>
        <begin position="39"/>
        <end position="58"/>
    </location>
</feature>
<evidence type="ECO:0000256" key="2">
    <source>
        <dbReference type="ARBA" id="ARBA00008328"/>
    </source>
</evidence>
<dbReference type="GO" id="GO:1902600">
    <property type="term" value="P:proton transmembrane transport"/>
    <property type="evidence" value="ECO:0007669"/>
    <property type="project" value="UniProtKB-KW"/>
</dbReference>
<dbReference type="EMBL" id="JBHFFA010000008">
    <property type="protein sequence ID" value="KAL2608444.1"/>
    <property type="molecule type" value="Genomic_DNA"/>
</dbReference>
<comment type="caution">
    <text evidence="10">The sequence shown here is derived from an EMBL/GenBank/DDBJ whole genome shotgun (WGS) entry which is preliminary data.</text>
</comment>
<evidence type="ECO:0000256" key="7">
    <source>
        <dbReference type="ARBA" id="ARBA00023065"/>
    </source>
</evidence>
<keyword evidence="6 9" id="KW-1133">Transmembrane helix</keyword>
<evidence type="ECO:0000256" key="9">
    <source>
        <dbReference type="SAM" id="Phobius"/>
    </source>
</evidence>
<name>A0ABD1XI66_9MARC</name>
<sequence length="73" mass="8179">MAWEFVLTTLYFAFASLVGTLCIKLGYDKGSAANKLHILLVNTAVICCYLMWAIVWMAQWNPLIVPILKAEGE</sequence>
<keyword evidence="3" id="KW-0813">Transport</keyword>
<dbReference type="AlphaFoldDB" id="A0ABD1XI66"/>
<dbReference type="Proteomes" id="UP001605036">
    <property type="component" value="Unassembled WGS sequence"/>
</dbReference>
<evidence type="ECO:0000313" key="10">
    <source>
        <dbReference type="EMBL" id="KAL2608444.1"/>
    </source>
</evidence>
<comment type="similarity">
    <text evidence="2">Belongs to the V-ATPase e1/e2 subunit family.</text>
</comment>
<protein>
    <submittedName>
        <fullName evidence="10">Uncharacterized protein</fullName>
    </submittedName>
</protein>
<evidence type="ECO:0000256" key="4">
    <source>
        <dbReference type="ARBA" id="ARBA00022692"/>
    </source>
</evidence>
<organism evidence="10 11">
    <name type="scientific">Riccia fluitans</name>
    <dbReference type="NCBI Taxonomy" id="41844"/>
    <lineage>
        <taxon>Eukaryota</taxon>
        <taxon>Viridiplantae</taxon>
        <taxon>Streptophyta</taxon>
        <taxon>Embryophyta</taxon>
        <taxon>Marchantiophyta</taxon>
        <taxon>Marchantiopsida</taxon>
        <taxon>Marchantiidae</taxon>
        <taxon>Marchantiales</taxon>
        <taxon>Ricciaceae</taxon>
        <taxon>Riccia</taxon>
    </lineage>
</organism>
<keyword evidence="11" id="KW-1185">Reference proteome</keyword>
<evidence type="ECO:0000256" key="8">
    <source>
        <dbReference type="ARBA" id="ARBA00023136"/>
    </source>
</evidence>
<evidence type="ECO:0000313" key="11">
    <source>
        <dbReference type="Proteomes" id="UP001605036"/>
    </source>
</evidence>
<dbReference type="GO" id="GO:0012505">
    <property type="term" value="C:endomembrane system"/>
    <property type="evidence" value="ECO:0007669"/>
    <property type="project" value="UniProtKB-SubCell"/>
</dbReference>
<keyword evidence="8 9" id="KW-0472">Membrane</keyword>
<evidence type="ECO:0000256" key="1">
    <source>
        <dbReference type="ARBA" id="ARBA00004127"/>
    </source>
</evidence>
<comment type="subcellular location">
    <subcellularLocation>
        <location evidence="1">Endomembrane system</location>
        <topology evidence="1">Multi-pass membrane protein</topology>
    </subcellularLocation>
</comment>
<evidence type="ECO:0000256" key="5">
    <source>
        <dbReference type="ARBA" id="ARBA00022781"/>
    </source>
</evidence>
<evidence type="ECO:0000256" key="3">
    <source>
        <dbReference type="ARBA" id="ARBA00022448"/>
    </source>
</evidence>
<reference evidence="10 11" key="1">
    <citation type="submission" date="2024-09" db="EMBL/GenBank/DDBJ databases">
        <title>Chromosome-scale assembly of Riccia fluitans.</title>
        <authorList>
            <person name="Paukszto L."/>
            <person name="Sawicki J."/>
            <person name="Karawczyk K."/>
            <person name="Piernik-Szablinska J."/>
            <person name="Szczecinska M."/>
            <person name="Mazdziarz M."/>
        </authorList>
    </citation>
    <scope>NUCLEOTIDE SEQUENCE [LARGE SCALE GENOMIC DNA]</scope>
    <source>
        <strain evidence="10">Rf_01</strain>
        <tissue evidence="10">Aerial parts of the thallus</tissue>
    </source>
</reference>
<dbReference type="InterPro" id="IPR008389">
    <property type="entry name" value="ATPase_V0-cplx_e1/e2_su"/>
</dbReference>
<keyword evidence="5" id="KW-0375">Hydrogen ion transport</keyword>
<feature type="transmembrane region" description="Helical" evidence="9">
    <location>
        <begin position="6"/>
        <end position="27"/>
    </location>
</feature>
<evidence type="ECO:0000256" key="6">
    <source>
        <dbReference type="ARBA" id="ARBA00022989"/>
    </source>
</evidence>
<gene>
    <name evidence="10" type="ORF">R1flu_027017</name>
</gene>
<accession>A0ABD1XI66</accession>
<keyword evidence="7" id="KW-0406">Ion transport</keyword>
<keyword evidence="4 9" id="KW-0812">Transmembrane</keyword>
<proteinExistence type="inferred from homology"/>